<dbReference type="SUPFAM" id="SSF56059">
    <property type="entry name" value="Glutathione synthetase ATP-binding domain-like"/>
    <property type="match status" value="1"/>
</dbReference>
<sequence>MGVLAFLKRRKALRELGILGMNQRNHAYIGRYNPRFRFPLVDNKLSSKTLAIQAGVAVPRLIDVVTTQHDIVRLKPELDRLGDFVIKPAKGSGGKGILVIVGKDGEHYVKASGELLTFNDVERHMSNILGGLYSLGGNSDVAMIEALIRADDVFDDYSCEGVPDIRTIVFKGFPVMAMLRLATRASDGKANLHQGAVGVGLDIATGQGLRAVQFDRPVTHHPDTGHAFAGLTVPHWHCNLELAAACYDMAGLGYLGVDMVLDKDHGPLILELNARPGLAIQIANGVGLLPRLQQIEALGDVKMSVEDRVAYSIQHFGMRKVVAEVAVGQDVAVAP</sequence>
<dbReference type="GO" id="GO:0046872">
    <property type="term" value="F:metal ion binding"/>
    <property type="evidence" value="ECO:0007669"/>
    <property type="project" value="InterPro"/>
</dbReference>
<gene>
    <name evidence="3" type="ORF">ElyMa_004877300</name>
</gene>
<reference evidence="3 4" key="1">
    <citation type="journal article" date="2021" name="Elife">
        <title>Chloroplast acquisition without the gene transfer in kleptoplastic sea slugs, Plakobranchus ocellatus.</title>
        <authorList>
            <person name="Maeda T."/>
            <person name="Takahashi S."/>
            <person name="Yoshida T."/>
            <person name="Shimamura S."/>
            <person name="Takaki Y."/>
            <person name="Nagai Y."/>
            <person name="Toyoda A."/>
            <person name="Suzuki Y."/>
            <person name="Arimoto A."/>
            <person name="Ishii H."/>
            <person name="Satoh N."/>
            <person name="Nishiyama T."/>
            <person name="Hasebe M."/>
            <person name="Maruyama T."/>
            <person name="Minagawa J."/>
            <person name="Obokata J."/>
            <person name="Shigenobu S."/>
        </authorList>
    </citation>
    <scope>NUCLEOTIDE SEQUENCE [LARGE SCALE GENOMIC DNA]</scope>
</reference>
<evidence type="ECO:0000313" key="4">
    <source>
        <dbReference type="Proteomes" id="UP000762676"/>
    </source>
</evidence>
<dbReference type="GO" id="GO:0005737">
    <property type="term" value="C:cytoplasm"/>
    <property type="evidence" value="ECO:0007669"/>
    <property type="project" value="TreeGrafter"/>
</dbReference>
<organism evidence="3 4">
    <name type="scientific">Elysia marginata</name>
    <dbReference type="NCBI Taxonomy" id="1093978"/>
    <lineage>
        <taxon>Eukaryota</taxon>
        <taxon>Metazoa</taxon>
        <taxon>Spiralia</taxon>
        <taxon>Lophotrochozoa</taxon>
        <taxon>Mollusca</taxon>
        <taxon>Gastropoda</taxon>
        <taxon>Heterobranchia</taxon>
        <taxon>Euthyneura</taxon>
        <taxon>Panpulmonata</taxon>
        <taxon>Sacoglossa</taxon>
        <taxon>Placobranchoidea</taxon>
        <taxon>Plakobranchidae</taxon>
        <taxon>Elysia</taxon>
    </lineage>
</organism>
<dbReference type="NCBIfam" id="TIGR02291">
    <property type="entry name" value="rimK_rel_E_lig"/>
    <property type="match status" value="1"/>
</dbReference>
<dbReference type="PANTHER" id="PTHR21621:SF0">
    <property type="entry name" value="BETA-CITRYLGLUTAMATE SYNTHASE B-RELATED"/>
    <property type="match status" value="1"/>
</dbReference>
<accession>A0AAV4ISS0</accession>
<dbReference type="GO" id="GO:0018169">
    <property type="term" value="F:ribosomal S6-glutamic acid ligase activity"/>
    <property type="evidence" value="ECO:0007669"/>
    <property type="project" value="TreeGrafter"/>
</dbReference>
<evidence type="ECO:0000259" key="2">
    <source>
        <dbReference type="PROSITE" id="PS50975"/>
    </source>
</evidence>
<proteinExistence type="predicted"/>
<dbReference type="InterPro" id="IPR039523">
    <property type="entry name" value="RimK-rel_E_lig_ATP-grasp"/>
</dbReference>
<dbReference type="Proteomes" id="UP000762676">
    <property type="component" value="Unassembled WGS sequence"/>
</dbReference>
<protein>
    <submittedName>
        <fullName evidence="3">Alpha-L-glutamate ligase-like protein</fullName>
    </submittedName>
</protein>
<dbReference type="GO" id="GO:0005524">
    <property type="term" value="F:ATP binding"/>
    <property type="evidence" value="ECO:0007669"/>
    <property type="project" value="UniProtKB-UniRule"/>
</dbReference>
<dbReference type="EMBL" id="BMAT01009757">
    <property type="protein sequence ID" value="GFS13170.1"/>
    <property type="molecule type" value="Genomic_DNA"/>
</dbReference>
<dbReference type="InterPro" id="IPR011758">
    <property type="entry name" value="RimK-rel_E_lig"/>
</dbReference>
<feature type="domain" description="ATP-grasp" evidence="2">
    <location>
        <begin position="48"/>
        <end position="299"/>
    </location>
</feature>
<dbReference type="AlphaFoldDB" id="A0AAV4ISS0"/>
<name>A0AAV4ISS0_9GAST</name>
<keyword evidence="1" id="KW-0547">Nucleotide-binding</keyword>
<evidence type="ECO:0000256" key="1">
    <source>
        <dbReference type="PROSITE-ProRule" id="PRU00409"/>
    </source>
</evidence>
<dbReference type="InterPro" id="IPR011761">
    <property type="entry name" value="ATP-grasp"/>
</dbReference>
<dbReference type="Pfam" id="PF14397">
    <property type="entry name" value="ATPgrasp_ST"/>
    <property type="match status" value="1"/>
</dbReference>
<keyword evidence="1" id="KW-0067">ATP-binding</keyword>
<keyword evidence="4" id="KW-1185">Reference proteome</keyword>
<evidence type="ECO:0000313" key="3">
    <source>
        <dbReference type="EMBL" id="GFS13170.1"/>
    </source>
</evidence>
<dbReference type="Gene3D" id="3.30.470.20">
    <property type="entry name" value="ATP-grasp fold, B domain"/>
    <property type="match status" value="1"/>
</dbReference>
<dbReference type="PANTHER" id="PTHR21621">
    <property type="entry name" value="RIBOSOMAL PROTEIN S6 MODIFICATION PROTEIN"/>
    <property type="match status" value="1"/>
</dbReference>
<comment type="caution">
    <text evidence="3">The sequence shown here is derived from an EMBL/GenBank/DDBJ whole genome shotgun (WGS) entry which is preliminary data.</text>
</comment>
<keyword evidence="3" id="KW-0436">Ligase</keyword>
<dbReference type="PROSITE" id="PS50975">
    <property type="entry name" value="ATP_GRASP"/>
    <property type="match status" value="1"/>
</dbReference>